<dbReference type="PANTHER" id="PTHR46375:SF3">
    <property type="entry name" value="KELCH REPEAT AND BTB DOMAIN-CONTAINING PROTEIN 13"/>
    <property type="match status" value="1"/>
</dbReference>
<evidence type="ECO:0000256" key="1">
    <source>
        <dbReference type="SAM" id="SignalP"/>
    </source>
</evidence>
<dbReference type="PANTHER" id="PTHR46375">
    <property type="entry name" value="KELCH REPEAT AND BTB DOMAIN-CONTAINING PROTEIN 13-RELATED"/>
    <property type="match status" value="1"/>
</dbReference>
<dbReference type="EMBL" id="JASZZN010000010">
    <property type="protein sequence ID" value="MDM4016796.1"/>
    <property type="molecule type" value="Genomic_DNA"/>
</dbReference>
<dbReference type="InterPro" id="IPR006652">
    <property type="entry name" value="Kelch_1"/>
</dbReference>
<dbReference type="InterPro" id="IPR052392">
    <property type="entry name" value="Kelch-BTB_domain-containing"/>
</dbReference>
<feature type="signal peptide" evidence="1">
    <location>
        <begin position="1"/>
        <end position="24"/>
    </location>
</feature>
<dbReference type="SMART" id="SM00612">
    <property type="entry name" value="Kelch"/>
    <property type="match status" value="4"/>
</dbReference>
<dbReference type="Gene3D" id="2.120.10.80">
    <property type="entry name" value="Kelch-type beta propeller"/>
    <property type="match status" value="2"/>
</dbReference>
<gene>
    <name evidence="2" type="ORF">QTN89_15225</name>
</gene>
<dbReference type="RefSeq" id="WP_289164419.1">
    <property type="nucleotide sequence ID" value="NZ_JASZZN010000010.1"/>
</dbReference>
<keyword evidence="3" id="KW-1185">Reference proteome</keyword>
<dbReference type="SUPFAM" id="SSF117281">
    <property type="entry name" value="Kelch motif"/>
    <property type="match status" value="1"/>
</dbReference>
<proteinExistence type="predicted"/>
<reference evidence="2 3" key="1">
    <citation type="submission" date="2023-06" db="EMBL/GenBank/DDBJ databases">
        <title>Roseiconus lacunae JC819 isolated from Gulf of Mannar region, Tamil Nadu.</title>
        <authorList>
            <person name="Pk S."/>
            <person name="Ch S."/>
            <person name="Ch V.R."/>
        </authorList>
    </citation>
    <scope>NUCLEOTIDE SEQUENCE [LARGE SCALE GENOMIC DNA]</scope>
    <source>
        <strain evidence="2 3">JC819</strain>
    </source>
</reference>
<dbReference type="InterPro" id="IPR015915">
    <property type="entry name" value="Kelch-typ_b-propeller"/>
</dbReference>
<keyword evidence="1" id="KW-0732">Signal</keyword>
<sequence length="569" mass="61823">MNVRFRLRRPVALAFLSVAAALLAGRSADAHMAWLGSTPSGDVIFWFGESPAERTYHLPERLETIDVYQSGTKEPLDMSMVGTDDLVGLKSSSAADGKGEYYATATYGLYHGMKLTYHVEHLPQQDSSQWPSEIRTDAKLQTVLRSPTKDVVEVTVLVDGKPLAASGVKLHGAHGEIKASKETDESGKVVFEAKSMTNGLNAVVVGVNKKNVEGELDGEKYVSTADYLTSTFYFEGTDAAPQTVRKPQRPTEEESSIKVTVKPSGYPDLPEELTSFGAAYLDGKIYVYGGHTGAAHSYSIDEQSNRLWCLDLNTKEASWEELPGGPRLQGLALVPYGDSLIRIGGFTAMNETGEEHQLVSQTSVSKYDPAKKAWTDLPELPEPRSSFDAAVLGDKVYVIGGWKLDGTEDGQQWHQTAYSLDLSNPETGWQALKQPPFQRRALSVAAYDGKIYAVGGMRSKRGPTTEVSVYDTDADTWTEGPSLPGGGMSGFGSSSFACSDHLFVTSMDGGLHVLANDGKSWETLTKTDPARFFHRMIPVSKKEMLMIGGANMEIGKFTEVQTIEVAGVN</sequence>
<evidence type="ECO:0000313" key="3">
    <source>
        <dbReference type="Proteomes" id="UP001239462"/>
    </source>
</evidence>
<accession>A0ABT7PKH2</accession>
<protein>
    <recommendedName>
        <fullName evidence="4">N-acetylneuraminate epimerase</fullName>
    </recommendedName>
</protein>
<feature type="chain" id="PRO_5045369511" description="N-acetylneuraminate epimerase" evidence="1">
    <location>
        <begin position="25"/>
        <end position="569"/>
    </location>
</feature>
<comment type="caution">
    <text evidence="2">The sequence shown here is derived from an EMBL/GenBank/DDBJ whole genome shotgun (WGS) entry which is preliminary data.</text>
</comment>
<dbReference type="Pfam" id="PF01344">
    <property type="entry name" value="Kelch_1"/>
    <property type="match status" value="2"/>
</dbReference>
<organism evidence="2 3">
    <name type="scientific">Roseiconus lacunae</name>
    <dbReference type="NCBI Taxonomy" id="2605694"/>
    <lineage>
        <taxon>Bacteria</taxon>
        <taxon>Pseudomonadati</taxon>
        <taxon>Planctomycetota</taxon>
        <taxon>Planctomycetia</taxon>
        <taxon>Pirellulales</taxon>
        <taxon>Pirellulaceae</taxon>
        <taxon>Roseiconus</taxon>
    </lineage>
</organism>
<evidence type="ECO:0008006" key="4">
    <source>
        <dbReference type="Google" id="ProtNLM"/>
    </source>
</evidence>
<dbReference type="Proteomes" id="UP001239462">
    <property type="component" value="Unassembled WGS sequence"/>
</dbReference>
<name>A0ABT7PKH2_9BACT</name>
<evidence type="ECO:0000313" key="2">
    <source>
        <dbReference type="EMBL" id="MDM4016796.1"/>
    </source>
</evidence>